<evidence type="ECO:0000256" key="3">
    <source>
        <dbReference type="ARBA" id="ARBA00008915"/>
    </source>
</evidence>
<evidence type="ECO:0000256" key="14">
    <source>
        <dbReference type="ARBA" id="ARBA00030753"/>
    </source>
</evidence>
<keyword evidence="7 17" id="KW-0812">Transmembrane</keyword>
<comment type="subcellular location">
    <subcellularLocation>
        <location evidence="2">Mitochondrion inner membrane</location>
        <topology evidence="2">Single-pass membrane protein</topology>
    </subcellularLocation>
</comment>
<evidence type="ECO:0000256" key="1">
    <source>
        <dbReference type="ARBA" id="ARBA00003195"/>
    </source>
</evidence>
<evidence type="ECO:0000313" key="18">
    <source>
        <dbReference type="EMBL" id="CAL5137620.1"/>
    </source>
</evidence>
<protein>
    <recommendedName>
        <fullName evidence="4">NADH dehydrogenase [ubiquinone] 1 beta subcomplex subunit 11, mitochondrial</fullName>
    </recommendedName>
    <alternativeName>
        <fullName evidence="15">Complex I-ESSS</fullName>
    </alternativeName>
    <alternativeName>
        <fullName evidence="14">NADH-ubiquinone oxidoreductase ESSS subunit</fullName>
    </alternativeName>
</protein>
<evidence type="ECO:0000256" key="6">
    <source>
        <dbReference type="ARBA" id="ARBA00022660"/>
    </source>
</evidence>
<evidence type="ECO:0000256" key="16">
    <source>
        <dbReference type="ARBA" id="ARBA00046528"/>
    </source>
</evidence>
<evidence type="ECO:0000256" key="10">
    <source>
        <dbReference type="ARBA" id="ARBA00022982"/>
    </source>
</evidence>
<keyword evidence="10" id="KW-0249">Electron transport</keyword>
<keyword evidence="9" id="KW-0809">Transit peptide</keyword>
<dbReference type="Pfam" id="PF10183">
    <property type="entry name" value="ESSS"/>
    <property type="match status" value="1"/>
</dbReference>
<comment type="similarity">
    <text evidence="3">Belongs to the complex I NDUFB11 subunit family.</text>
</comment>
<gene>
    <name evidence="18" type="ORF">CDAUBV1_LOCUS11907</name>
</gene>
<evidence type="ECO:0000313" key="19">
    <source>
        <dbReference type="Proteomes" id="UP001497525"/>
    </source>
</evidence>
<evidence type="ECO:0000256" key="5">
    <source>
        <dbReference type="ARBA" id="ARBA00022448"/>
    </source>
</evidence>
<comment type="caution">
    <text evidence="18">The sequence shown here is derived from an EMBL/GenBank/DDBJ whole genome shotgun (WGS) entry which is preliminary data.</text>
</comment>
<evidence type="ECO:0000256" key="2">
    <source>
        <dbReference type="ARBA" id="ARBA00004434"/>
    </source>
</evidence>
<evidence type="ECO:0000256" key="15">
    <source>
        <dbReference type="ARBA" id="ARBA00031387"/>
    </source>
</evidence>
<name>A0AAV2TLI8_CALDB</name>
<dbReference type="PANTHER" id="PTHR13327">
    <property type="entry name" value="NADH-UBIQUINONE OXIDOREDUCTASE ESSS SUBUNIT, MITOCHONDRIAL PRECURSOR"/>
    <property type="match status" value="1"/>
</dbReference>
<dbReference type="InterPro" id="IPR019329">
    <property type="entry name" value="NADH_UbQ_OxRdtase_ESSS_su"/>
</dbReference>
<evidence type="ECO:0000256" key="8">
    <source>
        <dbReference type="ARBA" id="ARBA00022792"/>
    </source>
</evidence>
<keyword evidence="13 17" id="KW-0472">Membrane</keyword>
<sequence>MHAATSIHPWPAGMLLGRLVSYARPAGTIVPRSVSCIGCFKVPRTSFHVCTTLRDADLPSMAHILKNNHIPEADRKRIEEEVRELTKDWTCTGFHDTNKYEDVYRYNLLMFMVISFFSCGLFLYMWYLPNRGFTEWARREAFLELERRRRDGLPLVDPDLVPRSRVKLPTEEELGSDFKIII</sequence>
<evidence type="ECO:0000256" key="4">
    <source>
        <dbReference type="ARBA" id="ARBA00018632"/>
    </source>
</evidence>
<dbReference type="EMBL" id="CAXLJL010000412">
    <property type="protein sequence ID" value="CAL5137620.1"/>
    <property type="molecule type" value="Genomic_DNA"/>
</dbReference>
<dbReference type="GO" id="GO:0005743">
    <property type="term" value="C:mitochondrial inner membrane"/>
    <property type="evidence" value="ECO:0007669"/>
    <property type="project" value="UniProtKB-SubCell"/>
</dbReference>
<comment type="function">
    <text evidence="1">Accessory subunit of the mitochondrial membrane respiratory chain NADH dehydrogenase (Complex I), that is believed not to be involved in catalysis. Complex I functions in the transfer of electrons from NADH to the respiratory chain. The immediate electron acceptor for the enzyme is believed to be ubiquinone.</text>
</comment>
<evidence type="ECO:0000256" key="13">
    <source>
        <dbReference type="ARBA" id="ARBA00023136"/>
    </source>
</evidence>
<evidence type="ECO:0000256" key="11">
    <source>
        <dbReference type="ARBA" id="ARBA00022989"/>
    </source>
</evidence>
<keyword evidence="11 17" id="KW-1133">Transmembrane helix</keyword>
<keyword evidence="8" id="KW-0999">Mitochondrion inner membrane</keyword>
<proteinExistence type="inferred from homology"/>
<keyword evidence="12" id="KW-0496">Mitochondrion</keyword>
<comment type="subunit">
    <text evidence="16">Complex I is composed of 45 different subunits. Interacts with BCAP31.</text>
</comment>
<dbReference type="AlphaFoldDB" id="A0AAV2TLI8"/>
<evidence type="ECO:0000256" key="17">
    <source>
        <dbReference type="SAM" id="Phobius"/>
    </source>
</evidence>
<keyword evidence="6" id="KW-0679">Respiratory chain</keyword>
<dbReference type="PANTHER" id="PTHR13327:SF0">
    <property type="entry name" value="NADH DEHYDROGENASE [UBIQUINONE] 1 BETA SUBCOMPLEX SUBUNIT 11, MITOCHONDRIAL"/>
    <property type="match status" value="1"/>
</dbReference>
<dbReference type="Proteomes" id="UP001497525">
    <property type="component" value="Unassembled WGS sequence"/>
</dbReference>
<evidence type="ECO:0000256" key="12">
    <source>
        <dbReference type="ARBA" id="ARBA00023128"/>
    </source>
</evidence>
<evidence type="ECO:0000256" key="9">
    <source>
        <dbReference type="ARBA" id="ARBA00022946"/>
    </source>
</evidence>
<evidence type="ECO:0000256" key="7">
    <source>
        <dbReference type="ARBA" id="ARBA00022692"/>
    </source>
</evidence>
<organism evidence="18 19">
    <name type="scientific">Calicophoron daubneyi</name>
    <name type="common">Rumen fluke</name>
    <name type="synonym">Paramphistomum daubneyi</name>
    <dbReference type="NCBI Taxonomy" id="300641"/>
    <lineage>
        <taxon>Eukaryota</taxon>
        <taxon>Metazoa</taxon>
        <taxon>Spiralia</taxon>
        <taxon>Lophotrochozoa</taxon>
        <taxon>Platyhelminthes</taxon>
        <taxon>Trematoda</taxon>
        <taxon>Digenea</taxon>
        <taxon>Plagiorchiida</taxon>
        <taxon>Pronocephalata</taxon>
        <taxon>Paramphistomoidea</taxon>
        <taxon>Paramphistomidae</taxon>
        <taxon>Calicophoron</taxon>
    </lineage>
</organism>
<reference evidence="18" key="1">
    <citation type="submission" date="2024-06" db="EMBL/GenBank/DDBJ databases">
        <authorList>
            <person name="Liu X."/>
            <person name="Lenzi L."/>
            <person name="Haldenby T S."/>
            <person name="Uol C."/>
        </authorList>
    </citation>
    <scope>NUCLEOTIDE SEQUENCE</scope>
</reference>
<accession>A0AAV2TLI8</accession>
<feature type="transmembrane region" description="Helical" evidence="17">
    <location>
        <begin position="108"/>
        <end position="127"/>
    </location>
</feature>
<keyword evidence="5" id="KW-0813">Transport</keyword>